<proteinExistence type="predicted"/>
<dbReference type="PANTHER" id="PTHR47425">
    <property type="entry name" value="FARB-RELATED"/>
    <property type="match status" value="1"/>
</dbReference>
<dbReference type="Proteomes" id="UP001265746">
    <property type="component" value="Unassembled WGS sequence"/>
</dbReference>
<evidence type="ECO:0000313" key="2">
    <source>
        <dbReference type="Proteomes" id="UP001265746"/>
    </source>
</evidence>
<dbReference type="InterPro" id="IPR052761">
    <property type="entry name" value="Fungal_Detox/Toxin_TFs"/>
</dbReference>
<protein>
    <submittedName>
        <fullName evidence="1">Uncharacterized protein</fullName>
    </submittedName>
</protein>
<reference evidence="1" key="1">
    <citation type="submission" date="2023-06" db="EMBL/GenBank/DDBJ databases">
        <authorList>
            <person name="Noh H."/>
        </authorList>
    </citation>
    <scope>NUCLEOTIDE SEQUENCE</scope>
    <source>
        <strain evidence="1">DUCC20226</strain>
    </source>
</reference>
<accession>A0AAD9SET7</accession>
<gene>
    <name evidence="1" type="ORF">N8I77_008342</name>
</gene>
<name>A0AAD9SET7_PHOAM</name>
<dbReference type="EMBL" id="JAUJFL010000004">
    <property type="protein sequence ID" value="KAK2605509.1"/>
    <property type="molecule type" value="Genomic_DNA"/>
</dbReference>
<comment type="caution">
    <text evidence="1">The sequence shown here is derived from an EMBL/GenBank/DDBJ whole genome shotgun (WGS) entry which is preliminary data.</text>
</comment>
<organism evidence="1 2">
    <name type="scientific">Phomopsis amygdali</name>
    <name type="common">Fusicoccum amygdali</name>
    <dbReference type="NCBI Taxonomy" id="1214568"/>
    <lineage>
        <taxon>Eukaryota</taxon>
        <taxon>Fungi</taxon>
        <taxon>Dikarya</taxon>
        <taxon>Ascomycota</taxon>
        <taxon>Pezizomycotina</taxon>
        <taxon>Sordariomycetes</taxon>
        <taxon>Sordariomycetidae</taxon>
        <taxon>Diaporthales</taxon>
        <taxon>Diaporthaceae</taxon>
        <taxon>Diaporthe</taxon>
    </lineage>
</organism>
<evidence type="ECO:0000313" key="1">
    <source>
        <dbReference type="EMBL" id="KAK2605509.1"/>
    </source>
</evidence>
<sequence length="207" mass="22965">MCNNQPSVAFGTSPLSDAQNLRNSLEGLNEDHFASILAHAVEQTEKASSASGCNNHDKGPKMFDQDNRTAGLDFDFLQINPDDAKYLLGKGAFTLPPQNCLLEFMKAYQGGDYSIFLVQTILAAASLHASLPILSACGFQQRAEAQAAFCSRAILLYDFQYEKNEITLLYGSTILASITFFQPANKDWQYWLYNAVRLMAKMGLQKR</sequence>
<dbReference type="AlphaFoldDB" id="A0AAD9SET7"/>
<keyword evidence="2" id="KW-1185">Reference proteome</keyword>
<dbReference type="PANTHER" id="PTHR47425:SF2">
    <property type="entry name" value="FARB-RELATED"/>
    <property type="match status" value="1"/>
</dbReference>